<dbReference type="InterPro" id="IPR001067">
    <property type="entry name" value="Nuc_translocat"/>
</dbReference>
<evidence type="ECO:0000256" key="1">
    <source>
        <dbReference type="ARBA" id="ARBA00022737"/>
    </source>
</evidence>
<dbReference type="InterPro" id="IPR036638">
    <property type="entry name" value="HLH_DNA-bd_sf"/>
</dbReference>
<keyword evidence="3" id="KW-0238">DNA-binding</keyword>
<feature type="domain" description="PAS" evidence="7">
    <location>
        <begin position="230"/>
        <end position="302"/>
    </location>
</feature>
<protein>
    <submittedName>
        <fullName evidence="10">CSON013482 protein</fullName>
    </submittedName>
</protein>
<organism evidence="10">
    <name type="scientific">Culicoides sonorensis</name>
    <name type="common">Biting midge</name>
    <dbReference type="NCBI Taxonomy" id="179676"/>
    <lineage>
        <taxon>Eukaryota</taxon>
        <taxon>Metazoa</taxon>
        <taxon>Ecdysozoa</taxon>
        <taxon>Arthropoda</taxon>
        <taxon>Hexapoda</taxon>
        <taxon>Insecta</taxon>
        <taxon>Pterygota</taxon>
        <taxon>Neoptera</taxon>
        <taxon>Endopterygota</taxon>
        <taxon>Diptera</taxon>
        <taxon>Nematocera</taxon>
        <taxon>Chironomoidea</taxon>
        <taxon>Ceratopogonidae</taxon>
        <taxon>Ceratopogoninae</taxon>
        <taxon>Culicoides</taxon>
        <taxon>Monoculicoides</taxon>
    </lineage>
</organism>
<dbReference type="Pfam" id="PF14598">
    <property type="entry name" value="PAS_11"/>
    <property type="match status" value="1"/>
</dbReference>
<dbReference type="SMART" id="SM00091">
    <property type="entry name" value="PAS"/>
    <property type="match status" value="2"/>
</dbReference>
<evidence type="ECO:0000256" key="5">
    <source>
        <dbReference type="ARBA" id="ARBA00023242"/>
    </source>
</evidence>
<dbReference type="AlphaFoldDB" id="A0A336LQY1"/>
<dbReference type="InterPro" id="IPR035965">
    <property type="entry name" value="PAS-like_dom_sf"/>
</dbReference>
<dbReference type="GO" id="GO:0046983">
    <property type="term" value="F:protein dimerization activity"/>
    <property type="evidence" value="ECO:0007669"/>
    <property type="project" value="InterPro"/>
</dbReference>
<proteinExistence type="predicted"/>
<dbReference type="InterPro" id="IPR050933">
    <property type="entry name" value="Circadian_TF"/>
</dbReference>
<dbReference type="PANTHER" id="PTHR23042">
    <property type="entry name" value="CIRCADIAN PROTEIN CLOCK/ARNT/BMAL/PAS"/>
    <property type="match status" value="1"/>
</dbReference>
<dbReference type="CDD" id="cd00130">
    <property type="entry name" value="PAS"/>
    <property type="match status" value="2"/>
</dbReference>
<dbReference type="Gene3D" id="3.30.450.20">
    <property type="entry name" value="PAS domain"/>
    <property type="match status" value="2"/>
</dbReference>
<reference evidence="9" key="1">
    <citation type="submission" date="2018-04" db="EMBL/GenBank/DDBJ databases">
        <authorList>
            <person name="Go L.Y."/>
            <person name="Mitchell J.A."/>
        </authorList>
    </citation>
    <scope>NUCLEOTIDE SEQUENCE</scope>
    <source>
        <tissue evidence="9">Whole organism</tissue>
    </source>
</reference>
<dbReference type="PROSITE" id="PS50112">
    <property type="entry name" value="PAS"/>
    <property type="match status" value="2"/>
</dbReference>
<dbReference type="Gene3D" id="4.10.280.10">
    <property type="entry name" value="Helix-loop-helix DNA-binding domain"/>
    <property type="match status" value="1"/>
</dbReference>
<keyword evidence="2" id="KW-0805">Transcription regulation</keyword>
<feature type="region of interest" description="Disordered" evidence="6">
    <location>
        <begin position="651"/>
        <end position="678"/>
    </location>
</feature>
<sequence length="881" mass="99469">MITMAYDYHQDNKPEYLSNDDEEEEEVDRKDFLFSPQNTNNNYTNLSGYSANLPLPSCDAGVNPYYNTSQYNMMSTNSEIKPPILTEIAPLVPPMYLHGSTNISYQTHYQNYMNPSSSSTSYINPSYPFYKPWYNQVKTDQMANILNRYDLNDPKSKMISGREARNRAEKNRRDKLNNSIAELSSMVDHVADSPRRVDKTAVLRFSAHGLRIKYVFGKSEKPPPIANKAADTFLSSLIEGFLLTVTCRGQIVLISSSVEQYLGHCQTDLYGQNLLNITHIDDQVLLKQKLVPSNLSTLFESRLDDDGHPAIRTQEEEDEIDRKLAQDKRSFTIRLARAGPRSEPTIYELVRIEGCFRRADSAPRGVKANSLSSGLQLIRRSRGRDDSIPLHTLSANDIVLVGVARVVKSPNITARLLEGMKYEYKTRHLIDGRIVDVDQRISLVAGYIADEVSGVSPFSFMHKDDMRWVMIALRQMYDFSKPQGESCYRLMNRSGEFIYLKTRGFLEIDEKTNRVHSFVCINTLVSEEEGKRLVREMKRHYAVIIQQSEMEAVTNNSSDGAAIENPHQLESAIMTLITNLCPTSSSSSANLDYNIPSVESDYSAESDCSRSQCATPLSIIAPKVDTIKSTVFKSAGVLASTTNKKLKIAKSNNNKSESSTMNISSNYNNNNSNGNRTIERPSVLKMHGNVQNVSQPPSFAMYQETRIKYEPLSPNNLCSEYTNNNNSTRSPELNQKLTNTSINESPYQSTSSTSSSQQNSRTNLKRTYSEIETNQMISKRRGIINCEDVLEMSPCIRVLEDPNTNLVEALPDSFDVLDQSLNQIEDATLLLRDQFDLPVDTLDGILDEQSSQREALQLIQSEFAEEVNDDSLSKDFKRTLK</sequence>
<dbReference type="PROSITE" id="PS50888">
    <property type="entry name" value="BHLH"/>
    <property type="match status" value="1"/>
</dbReference>
<reference evidence="10" key="2">
    <citation type="submission" date="2018-07" db="EMBL/GenBank/DDBJ databases">
        <authorList>
            <person name="Quirk P.G."/>
            <person name="Krulwich T.A."/>
        </authorList>
    </citation>
    <scope>NUCLEOTIDE SEQUENCE</scope>
</reference>
<evidence type="ECO:0000313" key="9">
    <source>
        <dbReference type="EMBL" id="SSW98949.1"/>
    </source>
</evidence>
<dbReference type="VEuPathDB" id="VectorBase:CSON013482"/>
<accession>A0A336LQY1</accession>
<dbReference type="GO" id="GO:0003677">
    <property type="term" value="F:DNA binding"/>
    <property type="evidence" value="ECO:0007669"/>
    <property type="project" value="UniProtKB-KW"/>
</dbReference>
<gene>
    <name evidence="10" type="primary">CSON013482</name>
</gene>
<feature type="domain" description="PAS" evidence="7">
    <location>
        <begin position="431"/>
        <end position="480"/>
    </location>
</feature>
<dbReference type="EMBL" id="UFQS01000067">
    <property type="protein sequence ID" value="SSW98949.1"/>
    <property type="molecule type" value="Genomic_DNA"/>
</dbReference>
<dbReference type="GO" id="GO:0005737">
    <property type="term" value="C:cytoplasm"/>
    <property type="evidence" value="ECO:0007669"/>
    <property type="project" value="InterPro"/>
</dbReference>
<evidence type="ECO:0000313" key="10">
    <source>
        <dbReference type="EMBL" id="SSX19331.1"/>
    </source>
</evidence>
<dbReference type="GO" id="GO:0005634">
    <property type="term" value="C:nucleus"/>
    <property type="evidence" value="ECO:0007669"/>
    <property type="project" value="InterPro"/>
</dbReference>
<dbReference type="PRINTS" id="PR00785">
    <property type="entry name" value="NCTRNSLOCATR"/>
</dbReference>
<evidence type="ECO:0000256" key="3">
    <source>
        <dbReference type="ARBA" id="ARBA00023125"/>
    </source>
</evidence>
<evidence type="ECO:0000256" key="4">
    <source>
        <dbReference type="ARBA" id="ARBA00023163"/>
    </source>
</evidence>
<dbReference type="SMART" id="SM00353">
    <property type="entry name" value="HLH"/>
    <property type="match status" value="1"/>
</dbReference>
<feature type="domain" description="BHLH" evidence="8">
    <location>
        <begin position="160"/>
        <end position="213"/>
    </location>
</feature>
<evidence type="ECO:0000256" key="6">
    <source>
        <dbReference type="SAM" id="MobiDB-lite"/>
    </source>
</evidence>
<evidence type="ECO:0000259" key="7">
    <source>
        <dbReference type="PROSITE" id="PS50112"/>
    </source>
</evidence>
<dbReference type="SUPFAM" id="SSF47459">
    <property type="entry name" value="HLH, helix-loop-helix DNA-binding domain"/>
    <property type="match status" value="1"/>
</dbReference>
<dbReference type="GO" id="GO:0005667">
    <property type="term" value="C:transcription regulator complex"/>
    <property type="evidence" value="ECO:0007669"/>
    <property type="project" value="InterPro"/>
</dbReference>
<feature type="region of interest" description="Disordered" evidence="6">
    <location>
        <begin position="742"/>
        <end position="766"/>
    </location>
</feature>
<dbReference type="EMBL" id="UFQT01000067">
    <property type="protein sequence ID" value="SSX19331.1"/>
    <property type="molecule type" value="Genomic_DNA"/>
</dbReference>
<name>A0A336LQY1_CULSO</name>
<evidence type="ECO:0000256" key="2">
    <source>
        <dbReference type="ARBA" id="ARBA00023015"/>
    </source>
</evidence>
<keyword evidence="5" id="KW-0539">Nucleus</keyword>
<dbReference type="SUPFAM" id="SSF55785">
    <property type="entry name" value="PYP-like sensor domain (PAS domain)"/>
    <property type="match status" value="2"/>
</dbReference>
<feature type="compositionally biased region" description="Low complexity" evidence="6">
    <location>
        <begin position="748"/>
        <end position="762"/>
    </location>
</feature>
<dbReference type="Pfam" id="PF00010">
    <property type="entry name" value="HLH"/>
    <property type="match status" value="1"/>
</dbReference>
<dbReference type="InterPro" id="IPR000014">
    <property type="entry name" value="PAS"/>
</dbReference>
<evidence type="ECO:0000259" key="8">
    <source>
        <dbReference type="PROSITE" id="PS50888"/>
    </source>
</evidence>
<keyword evidence="4" id="KW-0804">Transcription</keyword>
<dbReference type="GO" id="GO:0045944">
    <property type="term" value="P:positive regulation of transcription by RNA polymerase II"/>
    <property type="evidence" value="ECO:0007669"/>
    <property type="project" value="UniProtKB-ARBA"/>
</dbReference>
<feature type="compositionally biased region" description="Low complexity" evidence="6">
    <location>
        <begin position="658"/>
        <end position="675"/>
    </location>
</feature>
<dbReference type="GO" id="GO:0003700">
    <property type="term" value="F:DNA-binding transcription factor activity"/>
    <property type="evidence" value="ECO:0007669"/>
    <property type="project" value="InterPro"/>
</dbReference>
<dbReference type="InterPro" id="IPR011598">
    <property type="entry name" value="bHLH_dom"/>
</dbReference>
<keyword evidence="1" id="KW-0677">Repeat</keyword>